<gene>
    <name evidence="2" type="ORF">STRTUCAR8_03718</name>
</gene>
<sequence length="72" mass="7158">MIAAEAYGSGTRGAEGAASPLSVPYALSGIAGVSDPLGTGRPRSEDSGTGTQCGVRHITATRGVRRLFALGP</sequence>
<dbReference type="Proteomes" id="UP000010931">
    <property type="component" value="Unassembled WGS sequence"/>
</dbReference>
<evidence type="ECO:0000313" key="3">
    <source>
        <dbReference type="Proteomes" id="UP000010931"/>
    </source>
</evidence>
<dbReference type="PATRIC" id="fig|698760.3.peg.6167"/>
<evidence type="ECO:0000313" key="2">
    <source>
        <dbReference type="EMBL" id="ELP65005.1"/>
    </source>
</evidence>
<evidence type="ECO:0000256" key="1">
    <source>
        <dbReference type="SAM" id="MobiDB-lite"/>
    </source>
</evidence>
<dbReference type="AlphaFoldDB" id="L7F314"/>
<comment type="caution">
    <text evidence="2">The sequence shown here is derived from an EMBL/GenBank/DDBJ whole genome shotgun (WGS) entry which is preliminary data.</text>
</comment>
<dbReference type="EMBL" id="AEJB01000417">
    <property type="protein sequence ID" value="ELP65005.1"/>
    <property type="molecule type" value="Genomic_DNA"/>
</dbReference>
<accession>L7F314</accession>
<keyword evidence="3" id="KW-1185">Reference proteome</keyword>
<name>L7F314_STRT8</name>
<reference evidence="2 3" key="1">
    <citation type="journal article" date="2011" name="Plasmid">
        <title>Streptomyces turgidiscabies Car8 contains a modular pathogenicity island that shares virulence genes with other actinobacterial plant pathogens.</title>
        <authorList>
            <person name="Huguet-Tapia J.C."/>
            <person name="Badger J.H."/>
            <person name="Loria R."/>
            <person name="Pettis G.S."/>
        </authorList>
    </citation>
    <scope>NUCLEOTIDE SEQUENCE [LARGE SCALE GENOMIC DNA]</scope>
    <source>
        <strain evidence="2 3">Car8</strain>
    </source>
</reference>
<protein>
    <submittedName>
        <fullName evidence="2">Uncharacterized protein</fullName>
    </submittedName>
</protein>
<organism evidence="2 3">
    <name type="scientific">Streptomyces turgidiscabies (strain Car8)</name>
    <dbReference type="NCBI Taxonomy" id="698760"/>
    <lineage>
        <taxon>Bacteria</taxon>
        <taxon>Bacillati</taxon>
        <taxon>Actinomycetota</taxon>
        <taxon>Actinomycetes</taxon>
        <taxon>Kitasatosporales</taxon>
        <taxon>Streptomycetaceae</taxon>
        <taxon>Streptomyces</taxon>
    </lineage>
</organism>
<feature type="region of interest" description="Disordered" evidence="1">
    <location>
        <begin position="34"/>
        <end position="53"/>
    </location>
</feature>
<proteinExistence type="predicted"/>